<dbReference type="RefSeq" id="WP_238053791.1">
    <property type="nucleotide sequence ID" value="NZ_JAKNGE010000030.1"/>
</dbReference>
<evidence type="ECO:0000256" key="3">
    <source>
        <dbReference type="ARBA" id="ARBA00022801"/>
    </source>
</evidence>
<dbReference type="InterPro" id="IPR038765">
    <property type="entry name" value="Papain-like_cys_pep_sf"/>
</dbReference>
<dbReference type="Gene3D" id="2.30.30.40">
    <property type="entry name" value="SH3 Domains"/>
    <property type="match status" value="2"/>
</dbReference>
<comment type="caution">
    <text evidence="9">The sequence shown here is derived from an EMBL/GenBank/DDBJ whole genome shotgun (WGS) entry which is preliminary data.</text>
</comment>
<evidence type="ECO:0000259" key="8">
    <source>
        <dbReference type="PROSITE" id="PS51935"/>
    </source>
</evidence>
<feature type="domain" description="NlpC/P60" evidence="8">
    <location>
        <begin position="378"/>
        <end position="497"/>
    </location>
</feature>
<keyword evidence="2" id="KW-0645">Protease</keyword>
<evidence type="ECO:0000256" key="1">
    <source>
        <dbReference type="ARBA" id="ARBA00007074"/>
    </source>
</evidence>
<evidence type="ECO:0000256" key="4">
    <source>
        <dbReference type="ARBA" id="ARBA00022807"/>
    </source>
</evidence>
<dbReference type="GO" id="GO:0008234">
    <property type="term" value="F:cysteine-type peptidase activity"/>
    <property type="evidence" value="ECO:0007669"/>
    <property type="project" value="UniProtKB-KW"/>
</dbReference>
<feature type="region of interest" description="Disordered" evidence="5">
    <location>
        <begin position="353"/>
        <end position="376"/>
    </location>
</feature>
<accession>A0AAW5BYW0</accession>
<evidence type="ECO:0000313" key="10">
    <source>
        <dbReference type="Proteomes" id="UP001299608"/>
    </source>
</evidence>
<gene>
    <name evidence="9" type="ORF">L0N08_21365</name>
</gene>
<dbReference type="Pfam" id="PF08239">
    <property type="entry name" value="SH3_3"/>
    <property type="match status" value="1"/>
</dbReference>
<keyword evidence="6" id="KW-0732">Signal</keyword>
<feature type="domain" description="SH3b" evidence="7">
    <location>
        <begin position="117"/>
        <end position="184"/>
    </location>
</feature>
<dbReference type="PROSITE" id="PS51935">
    <property type="entry name" value="NLPC_P60"/>
    <property type="match status" value="1"/>
</dbReference>
<feature type="compositionally biased region" description="Basic and acidic residues" evidence="5">
    <location>
        <begin position="292"/>
        <end position="314"/>
    </location>
</feature>
<proteinExistence type="inferred from homology"/>
<protein>
    <submittedName>
        <fullName evidence="9">NlpC/P60 family protein</fullName>
    </submittedName>
</protein>
<dbReference type="SUPFAM" id="SSF54001">
    <property type="entry name" value="Cysteine proteinases"/>
    <property type="match status" value="1"/>
</dbReference>
<keyword evidence="4" id="KW-0788">Thiol protease</keyword>
<dbReference type="SMART" id="SM00287">
    <property type="entry name" value="SH3b"/>
    <property type="match status" value="2"/>
</dbReference>
<dbReference type="PANTHER" id="PTHR47053">
    <property type="entry name" value="MUREIN DD-ENDOPEPTIDASE MEPH-RELATED"/>
    <property type="match status" value="1"/>
</dbReference>
<dbReference type="InterPro" id="IPR003646">
    <property type="entry name" value="SH3-like_bac-type"/>
</dbReference>
<evidence type="ECO:0000256" key="5">
    <source>
        <dbReference type="SAM" id="MobiDB-lite"/>
    </source>
</evidence>
<dbReference type="GO" id="GO:0006508">
    <property type="term" value="P:proteolysis"/>
    <property type="evidence" value="ECO:0007669"/>
    <property type="project" value="UniProtKB-KW"/>
</dbReference>
<evidence type="ECO:0000259" key="7">
    <source>
        <dbReference type="PROSITE" id="PS51781"/>
    </source>
</evidence>
<feature type="signal peptide" evidence="6">
    <location>
        <begin position="1"/>
        <end position="24"/>
    </location>
</feature>
<dbReference type="AlphaFoldDB" id="A0AAW5BYW0"/>
<reference evidence="9" key="1">
    <citation type="submission" date="2022-01" db="EMBL/GenBank/DDBJ databases">
        <title>Collection of gut derived symbiotic bacterial strains cultured from healthy donors.</title>
        <authorList>
            <person name="Lin H."/>
            <person name="Kohout C."/>
            <person name="Waligurski E."/>
            <person name="Pamer E.G."/>
        </authorList>
    </citation>
    <scope>NUCLEOTIDE SEQUENCE</scope>
    <source>
        <strain evidence="9">DFI.6.55</strain>
    </source>
</reference>
<organism evidence="9 10">
    <name type="scientific">Enterocloster aldenensis</name>
    <dbReference type="NCBI Taxonomy" id="358742"/>
    <lineage>
        <taxon>Bacteria</taxon>
        <taxon>Bacillati</taxon>
        <taxon>Bacillota</taxon>
        <taxon>Clostridia</taxon>
        <taxon>Lachnospirales</taxon>
        <taxon>Lachnospiraceae</taxon>
        <taxon>Enterocloster</taxon>
    </lineage>
</organism>
<evidence type="ECO:0000256" key="6">
    <source>
        <dbReference type="SAM" id="SignalP"/>
    </source>
</evidence>
<dbReference type="EMBL" id="JAKNGE010000030">
    <property type="protein sequence ID" value="MCG4747979.1"/>
    <property type="molecule type" value="Genomic_DNA"/>
</dbReference>
<dbReference type="PROSITE" id="PS51781">
    <property type="entry name" value="SH3B"/>
    <property type="match status" value="1"/>
</dbReference>
<dbReference type="Pfam" id="PF00877">
    <property type="entry name" value="NLPC_P60"/>
    <property type="match status" value="1"/>
</dbReference>
<comment type="similarity">
    <text evidence="1">Belongs to the peptidase C40 family.</text>
</comment>
<feature type="chain" id="PRO_5043509773" evidence="6">
    <location>
        <begin position="25"/>
        <end position="497"/>
    </location>
</feature>
<dbReference type="Proteomes" id="UP001299608">
    <property type="component" value="Unassembled WGS sequence"/>
</dbReference>
<dbReference type="InterPro" id="IPR000064">
    <property type="entry name" value="NLP_P60_dom"/>
</dbReference>
<evidence type="ECO:0000313" key="9">
    <source>
        <dbReference type="EMBL" id="MCG4747979.1"/>
    </source>
</evidence>
<feature type="compositionally biased region" description="Low complexity" evidence="5">
    <location>
        <begin position="67"/>
        <end position="101"/>
    </location>
</feature>
<evidence type="ECO:0000256" key="2">
    <source>
        <dbReference type="ARBA" id="ARBA00022670"/>
    </source>
</evidence>
<dbReference type="InterPro" id="IPR051202">
    <property type="entry name" value="Peptidase_C40"/>
</dbReference>
<feature type="region of interest" description="Disordered" evidence="5">
    <location>
        <begin position="65"/>
        <end position="120"/>
    </location>
</feature>
<name>A0AAW5BYW0_9FIRM</name>
<sequence length="497" mass="51833">MRKWKRILAVSGLCSCAFAAPALASTNLETGSSLAGISVALNNFYAGNTEPEKQLATIYSDMENRSAKNQGSGSGSNKGASSGKGSASSDSGTGTDAQTEAPPKETKAAKPKSSPYDNIAVSKVNGSVNIRTDANTNSGVAGKIYNDSAATILGTVDGEGGKWYKIQSGSVTGYIKAEYFVTGEQAEAKARQVGTTYGTIVGTPSLRLRDTPDLEGKTLTLLSEGAHYVVTGEEGDFLKVSVDSDLEGYVFKEYMKTSVEFNKAVSVEEEKAKEAEEAKRKEEAEKALKALEDAKKKESEKKTTAASTKAEKTTEAPTTAAPKKEENKPTDPAIQTIAANPENGKDVTVAAPTTKKETEGSQSKGPGSGGSPSSEVASATRNAVVAYAKQFLGNPYVYGGTSLTSGADCSGFTQSVFAHFGISTGRSSRDQAARGKAIPVSDVKPGDLLFYASGDYINHVAIYIGGGQIIHSSTPATGICIAPSNYRTPCKAVTFLD</sequence>
<dbReference type="PANTHER" id="PTHR47053:SF1">
    <property type="entry name" value="MUREIN DD-ENDOPEPTIDASE MEPH-RELATED"/>
    <property type="match status" value="1"/>
</dbReference>
<keyword evidence="3" id="KW-0378">Hydrolase</keyword>
<feature type="region of interest" description="Disordered" evidence="5">
    <location>
        <begin position="292"/>
        <end position="330"/>
    </location>
</feature>
<dbReference type="Gene3D" id="3.90.1720.10">
    <property type="entry name" value="endopeptidase domain like (from Nostoc punctiforme)"/>
    <property type="match status" value="1"/>
</dbReference>